<dbReference type="Gene3D" id="2.70.210.12">
    <property type="entry name" value="GTP1/OBG domain"/>
    <property type="match status" value="1"/>
</dbReference>
<dbReference type="InterPro" id="IPR027417">
    <property type="entry name" value="P-loop_NTPase"/>
</dbReference>
<dbReference type="PROSITE" id="PS51883">
    <property type="entry name" value="OBG"/>
    <property type="match status" value="1"/>
</dbReference>
<dbReference type="SUPFAM" id="SSF52540">
    <property type="entry name" value="P-loop containing nucleoside triphosphate hydrolases"/>
    <property type="match status" value="1"/>
</dbReference>
<dbReference type="GO" id="GO:0005739">
    <property type="term" value="C:mitochondrion"/>
    <property type="evidence" value="ECO:0007669"/>
    <property type="project" value="TreeGrafter"/>
</dbReference>
<reference evidence="6" key="1">
    <citation type="submission" date="2023-03" db="EMBL/GenBank/DDBJ databases">
        <title>Near-Complete genome sequence of Lipomyces tetrasporous NRRL Y-64009, an oleaginous yeast capable of growing on lignocellulosic hydrolysates.</title>
        <authorList>
            <consortium name="Lawrence Berkeley National Laboratory"/>
            <person name="Jagtap S.S."/>
            <person name="Liu J.-J."/>
            <person name="Walukiewicz H.E."/>
            <person name="Pangilinan J."/>
            <person name="Lipzen A."/>
            <person name="Ahrendt S."/>
            <person name="Koriabine M."/>
            <person name="Cobaugh K."/>
            <person name="Salamov A."/>
            <person name="Yoshinaga Y."/>
            <person name="Ng V."/>
            <person name="Daum C."/>
            <person name="Grigoriev I.V."/>
            <person name="Slininger P.J."/>
            <person name="Dien B.S."/>
            <person name="Jin Y.-S."/>
            <person name="Rao C.V."/>
        </authorList>
    </citation>
    <scope>NUCLEOTIDE SEQUENCE</scope>
    <source>
        <strain evidence="6">NRRL Y-64009</strain>
    </source>
</reference>
<dbReference type="AlphaFoldDB" id="A0AAD7QKA5"/>
<keyword evidence="1" id="KW-0547">Nucleotide-binding</keyword>
<dbReference type="GO" id="GO:0005525">
    <property type="term" value="F:GTP binding"/>
    <property type="evidence" value="ECO:0007669"/>
    <property type="project" value="UniProtKB-KW"/>
</dbReference>
<feature type="domain" description="Obg" evidence="5">
    <location>
        <begin position="94"/>
        <end position="304"/>
    </location>
</feature>
<dbReference type="EMBL" id="JARPMG010000013">
    <property type="protein sequence ID" value="KAJ8096796.1"/>
    <property type="molecule type" value="Genomic_DNA"/>
</dbReference>
<evidence type="ECO:0000256" key="2">
    <source>
        <dbReference type="ARBA" id="ARBA00023134"/>
    </source>
</evidence>
<sequence length="480" mass="52517">MARLQICRFLYLRQPGTSISASRHLSSTSLSSALARSRRTPLSPALIRHSSPQLTICQQERLFQDESFYTHNITLEKVPGRNPTPYKRRKKADSNFTDIMVVKLSSGAGGDGNVSFLRESGRAKGPPDGGDGGEGGSVYVQPVEGETSLHKIRKRVVAESGRGGSSSQMNGRNGNDVIIKVPVGTHITLSPDCVLERENSPPGEGWIHLSGFKEFNMERQFFKDLKKRKVLDDRAQERIERIQDSFPPDGIDLARPGPPVLLLKGGRGGLGNQHFHTSDIRNPRFATKGRAGLSGVFRFELKLLADLGLVGLPNAGKSTLLRAISNARPRIGHWQFTTLTPSVGTISLDVATTDKTFTVADIPGIIAGASLDRGMGTDFLRHIERAGGLVFVVGLDSEDPIADLRVLITELGQERMDGKRILIVATKADLPRTQVKYDPLVEFTKRRGWKTIPVCAIRKSKDIEILIRVMAETAGVMTTS</sequence>
<dbReference type="Gene3D" id="3.40.50.300">
    <property type="entry name" value="P-loop containing nucleotide triphosphate hydrolases"/>
    <property type="match status" value="1"/>
</dbReference>
<name>A0AAD7QKA5_9ASCO</name>
<proteinExistence type="predicted"/>
<dbReference type="PANTHER" id="PTHR11702:SF31">
    <property type="entry name" value="MITOCHONDRIAL RIBOSOME-ASSOCIATED GTPASE 2"/>
    <property type="match status" value="1"/>
</dbReference>
<dbReference type="GO" id="GO:0042254">
    <property type="term" value="P:ribosome biogenesis"/>
    <property type="evidence" value="ECO:0007669"/>
    <property type="project" value="UniProtKB-UniRule"/>
</dbReference>
<dbReference type="Proteomes" id="UP001217417">
    <property type="component" value="Unassembled WGS sequence"/>
</dbReference>
<evidence type="ECO:0000313" key="7">
    <source>
        <dbReference type="Proteomes" id="UP001217417"/>
    </source>
</evidence>
<feature type="region of interest" description="Disordered" evidence="3">
    <location>
        <begin position="156"/>
        <end position="175"/>
    </location>
</feature>
<dbReference type="GO" id="GO:0003924">
    <property type="term" value="F:GTPase activity"/>
    <property type="evidence" value="ECO:0007669"/>
    <property type="project" value="InterPro"/>
</dbReference>
<dbReference type="CDD" id="cd01898">
    <property type="entry name" value="Obg"/>
    <property type="match status" value="1"/>
</dbReference>
<evidence type="ECO:0000313" key="6">
    <source>
        <dbReference type="EMBL" id="KAJ8096796.1"/>
    </source>
</evidence>
<dbReference type="PANTHER" id="PTHR11702">
    <property type="entry name" value="DEVELOPMENTALLY REGULATED GTP-BINDING PROTEIN-RELATED"/>
    <property type="match status" value="1"/>
</dbReference>
<feature type="region of interest" description="Disordered" evidence="3">
    <location>
        <begin position="118"/>
        <end position="137"/>
    </location>
</feature>
<evidence type="ECO:0000259" key="4">
    <source>
        <dbReference type="PROSITE" id="PS51710"/>
    </source>
</evidence>
<gene>
    <name evidence="6" type="ORF">POJ06DRAFT_263433</name>
</gene>
<dbReference type="InterPro" id="IPR045086">
    <property type="entry name" value="OBG_GTPase"/>
</dbReference>
<dbReference type="SUPFAM" id="SSF82051">
    <property type="entry name" value="Obg GTP-binding protein N-terminal domain"/>
    <property type="match status" value="1"/>
</dbReference>
<dbReference type="InterPro" id="IPR006073">
    <property type="entry name" value="GTP-bd"/>
</dbReference>
<dbReference type="RefSeq" id="XP_056040246.1">
    <property type="nucleotide sequence ID" value="XM_056188873.1"/>
</dbReference>
<dbReference type="GeneID" id="80884039"/>
<accession>A0AAD7QKA5</accession>
<dbReference type="InterPro" id="IPR006169">
    <property type="entry name" value="GTP1_OBG_dom"/>
</dbReference>
<dbReference type="InterPro" id="IPR036726">
    <property type="entry name" value="GTP1_OBG_dom_sf"/>
</dbReference>
<dbReference type="PROSITE" id="PS51710">
    <property type="entry name" value="G_OBG"/>
    <property type="match status" value="1"/>
</dbReference>
<protein>
    <submittedName>
        <fullName evidence="6">GTP1/OBG domain-containing protein</fullName>
    </submittedName>
</protein>
<dbReference type="Pfam" id="PF01926">
    <property type="entry name" value="MMR_HSR1"/>
    <property type="match status" value="1"/>
</dbReference>
<evidence type="ECO:0000256" key="3">
    <source>
        <dbReference type="SAM" id="MobiDB-lite"/>
    </source>
</evidence>
<dbReference type="PRINTS" id="PR00326">
    <property type="entry name" value="GTP1OBG"/>
</dbReference>
<evidence type="ECO:0000259" key="5">
    <source>
        <dbReference type="PROSITE" id="PS51883"/>
    </source>
</evidence>
<keyword evidence="2" id="KW-0342">GTP-binding</keyword>
<organism evidence="6 7">
    <name type="scientific">Lipomyces tetrasporus</name>
    <dbReference type="NCBI Taxonomy" id="54092"/>
    <lineage>
        <taxon>Eukaryota</taxon>
        <taxon>Fungi</taxon>
        <taxon>Dikarya</taxon>
        <taxon>Ascomycota</taxon>
        <taxon>Saccharomycotina</taxon>
        <taxon>Lipomycetes</taxon>
        <taxon>Lipomycetales</taxon>
        <taxon>Lipomycetaceae</taxon>
        <taxon>Lipomyces</taxon>
    </lineage>
</organism>
<feature type="compositionally biased region" description="Gly residues" evidence="3">
    <location>
        <begin position="127"/>
        <end position="136"/>
    </location>
</feature>
<dbReference type="InterPro" id="IPR031167">
    <property type="entry name" value="G_OBG"/>
</dbReference>
<keyword evidence="7" id="KW-1185">Reference proteome</keyword>
<evidence type="ECO:0000256" key="1">
    <source>
        <dbReference type="ARBA" id="ARBA00022741"/>
    </source>
</evidence>
<feature type="domain" description="OBG-type G" evidence="4">
    <location>
        <begin position="305"/>
        <end position="480"/>
    </location>
</feature>
<comment type="caution">
    <text evidence="6">The sequence shown here is derived from an EMBL/GenBank/DDBJ whole genome shotgun (WGS) entry which is preliminary data.</text>
</comment>
<dbReference type="Pfam" id="PF01018">
    <property type="entry name" value="GTP1_OBG"/>
    <property type="match status" value="2"/>
</dbReference>